<dbReference type="Proteomes" id="UP001206067">
    <property type="component" value="Unassembled WGS sequence"/>
</dbReference>
<dbReference type="InterPro" id="IPR008523">
    <property type="entry name" value="DUF805"/>
</dbReference>
<name>A0ABT1XNJ8_9SPHN</name>
<dbReference type="PANTHER" id="PTHR34980">
    <property type="entry name" value="INNER MEMBRANE PROTEIN-RELATED-RELATED"/>
    <property type="match status" value="1"/>
</dbReference>
<evidence type="ECO:0000313" key="3">
    <source>
        <dbReference type="Proteomes" id="UP001206067"/>
    </source>
</evidence>
<keyword evidence="1" id="KW-0472">Membrane</keyword>
<keyword evidence="1" id="KW-0812">Transmembrane</keyword>
<keyword evidence="3" id="KW-1185">Reference proteome</keyword>
<dbReference type="PANTHER" id="PTHR34980:SF2">
    <property type="entry name" value="INNER MEMBRANE PROTEIN YHAH-RELATED"/>
    <property type="match status" value="1"/>
</dbReference>
<evidence type="ECO:0000256" key="1">
    <source>
        <dbReference type="SAM" id="Phobius"/>
    </source>
</evidence>
<protein>
    <submittedName>
        <fullName evidence="2">DUF805 domain-containing protein</fullName>
    </submittedName>
</protein>
<sequence>MNRVQLPEDSNAIGWMFLPLKRYAQFRGRSGRREFWWYSLFLALGMILIPLLGVAIAEGGAPQAGGWVGGLGVSLFFLGNFMPGLALSARRFHDLGVSGHFLWLVYGGMLFFSFLAWIAYLVVMALPGKNMPNRYGPPVYDVDVGQIFA</sequence>
<dbReference type="EMBL" id="JANKHH010000003">
    <property type="protein sequence ID" value="MCR2833231.1"/>
    <property type="molecule type" value="Genomic_DNA"/>
</dbReference>
<comment type="caution">
    <text evidence="2">The sequence shown here is derived from an EMBL/GenBank/DDBJ whole genome shotgun (WGS) entry which is preliminary data.</text>
</comment>
<feature type="transmembrane region" description="Helical" evidence="1">
    <location>
        <begin position="35"/>
        <end position="56"/>
    </location>
</feature>
<dbReference type="Pfam" id="PF05656">
    <property type="entry name" value="DUF805"/>
    <property type="match status" value="1"/>
</dbReference>
<reference evidence="2 3" key="1">
    <citation type="submission" date="2022-08" db="EMBL/GenBank/DDBJ databases">
        <title>Polyphasic taxonomy analysis of Qipengyuania sp.RS5-5.</title>
        <authorList>
            <person name="Xamxidin M."/>
            <person name="Wu M."/>
        </authorList>
    </citation>
    <scope>NUCLEOTIDE SEQUENCE [LARGE SCALE GENOMIC DNA]</scope>
    <source>
        <strain evidence="2 3">RS5-5</strain>
    </source>
</reference>
<gene>
    <name evidence="2" type="ORF">NSO95_04685</name>
</gene>
<accession>A0ABT1XNJ8</accession>
<proteinExistence type="predicted"/>
<evidence type="ECO:0000313" key="2">
    <source>
        <dbReference type="EMBL" id="MCR2833231.1"/>
    </source>
</evidence>
<feature type="transmembrane region" description="Helical" evidence="1">
    <location>
        <begin position="101"/>
        <end position="126"/>
    </location>
</feature>
<dbReference type="RefSeq" id="WP_257594999.1">
    <property type="nucleotide sequence ID" value="NZ_JANKHH010000003.1"/>
</dbReference>
<keyword evidence="1" id="KW-1133">Transmembrane helix</keyword>
<feature type="transmembrane region" description="Helical" evidence="1">
    <location>
        <begin position="68"/>
        <end position="89"/>
    </location>
</feature>
<organism evidence="2 3">
    <name type="scientific">Parerythrobacter lacustris</name>
    <dbReference type="NCBI Taxonomy" id="2969984"/>
    <lineage>
        <taxon>Bacteria</taxon>
        <taxon>Pseudomonadati</taxon>
        <taxon>Pseudomonadota</taxon>
        <taxon>Alphaproteobacteria</taxon>
        <taxon>Sphingomonadales</taxon>
        <taxon>Erythrobacteraceae</taxon>
        <taxon>Parerythrobacter</taxon>
    </lineage>
</organism>